<evidence type="ECO:0000313" key="10">
    <source>
        <dbReference type="Proteomes" id="UP000186922"/>
    </source>
</evidence>
<dbReference type="PANTHER" id="PTHR12772:SF0">
    <property type="entry name" value="DNA REPLICATION COMPLEX GINS PROTEIN PSF2"/>
    <property type="match status" value="1"/>
</dbReference>
<dbReference type="Proteomes" id="UP000186922">
    <property type="component" value="Unassembled WGS sequence"/>
</dbReference>
<evidence type="ECO:0000256" key="3">
    <source>
        <dbReference type="ARBA" id="ARBA00022705"/>
    </source>
</evidence>
<dbReference type="GO" id="GO:0000811">
    <property type="term" value="C:GINS complex"/>
    <property type="evidence" value="ECO:0007669"/>
    <property type="project" value="TreeGrafter"/>
</dbReference>
<feature type="domain" description="DNA replication complex GINS protein PSF2 N-terminal" evidence="8">
    <location>
        <begin position="7"/>
        <end position="66"/>
    </location>
</feature>
<dbReference type="InterPro" id="IPR021151">
    <property type="entry name" value="GINS_A"/>
</dbReference>
<dbReference type="InterPro" id="IPR056784">
    <property type="entry name" value="PSF2_N"/>
</dbReference>
<comment type="subcellular location">
    <subcellularLocation>
        <location evidence="1 5">Nucleus</location>
    </subcellularLocation>
</comment>
<feature type="region of interest" description="Disordered" evidence="6">
    <location>
        <begin position="192"/>
        <end position="220"/>
    </location>
</feature>
<feature type="domain" description="GINS subunit" evidence="7">
    <location>
        <begin position="70"/>
        <end position="163"/>
    </location>
</feature>
<dbReference type="FunFam" id="3.40.5.50:FF:000001">
    <property type="entry name" value="DNA replication complex GINS protein PSF2"/>
    <property type="match status" value="1"/>
</dbReference>
<comment type="subunit">
    <text evidence="5">Component of the GINS complex.</text>
</comment>
<proteinExistence type="inferred from homology"/>
<dbReference type="PANTHER" id="PTHR12772">
    <property type="entry name" value="DNA REPLICATION COMPLEX GINS PROTEIN PSF2"/>
    <property type="match status" value="1"/>
</dbReference>
<sequence length="220" mass="24496">MSTGTFDPEELEFLAEETMVTIIPSARYPLFYMLGGDVGPMEPSIPVPVPLWLAVHMRQRKQCRLVVPDWLAVEPLLKLKEDENNSPVFTSMPTKHYIEISQVILESFGDEIPHSNDIRRLTKDILDLRLAKLRASVDAFIKGSNVYAKVDNITEVELCSLRNLLTRGVDQLDMLRSAGTYRAPVAAATVEDSTTLSTNPGSAVRSSRLFSSDRNTSVNS</sequence>
<evidence type="ECO:0000256" key="6">
    <source>
        <dbReference type="SAM" id="MobiDB-lite"/>
    </source>
</evidence>
<evidence type="ECO:0000259" key="7">
    <source>
        <dbReference type="Pfam" id="PF05916"/>
    </source>
</evidence>
<reference evidence="9 10" key="1">
    <citation type="journal article" date="2016" name="Nat. Commun.">
        <title>Extremotolerant tardigrade genome and improved radiotolerance of human cultured cells by tardigrade-unique protein.</title>
        <authorList>
            <person name="Hashimoto T."/>
            <person name="Horikawa D.D."/>
            <person name="Saito Y."/>
            <person name="Kuwahara H."/>
            <person name="Kozuka-Hata H."/>
            <person name="Shin-I T."/>
            <person name="Minakuchi Y."/>
            <person name="Ohishi K."/>
            <person name="Motoyama A."/>
            <person name="Aizu T."/>
            <person name="Enomoto A."/>
            <person name="Kondo K."/>
            <person name="Tanaka S."/>
            <person name="Hara Y."/>
            <person name="Koshikawa S."/>
            <person name="Sagara H."/>
            <person name="Miura T."/>
            <person name="Yokobori S."/>
            <person name="Miyagawa K."/>
            <person name="Suzuki Y."/>
            <person name="Kubo T."/>
            <person name="Oyama M."/>
            <person name="Kohara Y."/>
            <person name="Fujiyama A."/>
            <person name="Arakawa K."/>
            <person name="Katayama T."/>
            <person name="Toyoda A."/>
            <person name="Kunieda T."/>
        </authorList>
    </citation>
    <scope>NUCLEOTIDE SEQUENCE [LARGE SCALE GENOMIC DNA]</scope>
    <source>
        <strain evidence="9 10">YOKOZUNA-1</strain>
    </source>
</reference>
<evidence type="ECO:0000256" key="4">
    <source>
        <dbReference type="ARBA" id="ARBA00023242"/>
    </source>
</evidence>
<dbReference type="SUPFAM" id="SSF160059">
    <property type="entry name" value="PriA/YqbF domain"/>
    <property type="match status" value="1"/>
</dbReference>
<dbReference type="Pfam" id="PF25005">
    <property type="entry name" value="PSF2_N"/>
    <property type="match status" value="1"/>
</dbReference>
<evidence type="ECO:0000259" key="8">
    <source>
        <dbReference type="Pfam" id="PF25005"/>
    </source>
</evidence>
<dbReference type="GO" id="GO:0006260">
    <property type="term" value="P:DNA replication"/>
    <property type="evidence" value="ECO:0007669"/>
    <property type="project" value="UniProtKB-KW"/>
</dbReference>
<dbReference type="Pfam" id="PF05916">
    <property type="entry name" value="Sld5"/>
    <property type="match status" value="1"/>
</dbReference>
<dbReference type="CDD" id="cd11712">
    <property type="entry name" value="GINS_A_psf2"/>
    <property type="match status" value="1"/>
</dbReference>
<dbReference type="Gene3D" id="1.20.58.1020">
    <property type="match status" value="1"/>
</dbReference>
<dbReference type="Gene3D" id="3.40.5.50">
    <property type="match status" value="1"/>
</dbReference>
<keyword evidence="4 5" id="KW-0539">Nucleus</keyword>
<evidence type="ECO:0000256" key="1">
    <source>
        <dbReference type="ARBA" id="ARBA00004123"/>
    </source>
</evidence>
<dbReference type="AlphaFoldDB" id="A0A1D1UN96"/>
<keyword evidence="3 5" id="KW-0235">DNA replication</keyword>
<dbReference type="STRING" id="947166.A0A1D1UN96"/>
<name>A0A1D1UN96_RAMVA</name>
<keyword evidence="10" id="KW-1185">Reference proteome</keyword>
<comment type="similarity">
    <text evidence="2 5">Belongs to the GINS2/PSF2 family.</text>
</comment>
<dbReference type="InterPro" id="IPR036224">
    <property type="entry name" value="GINS_bundle-like_dom_sf"/>
</dbReference>
<dbReference type="OrthoDB" id="1938138at2759"/>
<dbReference type="GO" id="GO:0000727">
    <property type="term" value="P:double-strand break repair via break-induced replication"/>
    <property type="evidence" value="ECO:0007669"/>
    <property type="project" value="TreeGrafter"/>
</dbReference>
<comment type="caution">
    <text evidence="9">The sequence shown here is derived from an EMBL/GenBank/DDBJ whole genome shotgun (WGS) entry which is preliminary data.</text>
</comment>
<dbReference type="SUPFAM" id="SSF158573">
    <property type="entry name" value="GINS helical bundle-like"/>
    <property type="match status" value="1"/>
</dbReference>
<dbReference type="InterPro" id="IPR007257">
    <property type="entry name" value="GINS_Psf2"/>
</dbReference>
<dbReference type="FunFam" id="1.20.58.1020:FF:000001">
    <property type="entry name" value="DNA replication complex GINS protein PSF2"/>
    <property type="match status" value="1"/>
</dbReference>
<dbReference type="CDD" id="cd21694">
    <property type="entry name" value="GINS_B_Psf2"/>
    <property type="match status" value="1"/>
</dbReference>
<gene>
    <name evidence="9" type="primary">RvY_03482-1</name>
    <name evidence="9" type="synonym">RvY_03482.1</name>
    <name evidence="9" type="ORF">RvY_03482</name>
</gene>
<evidence type="ECO:0000256" key="2">
    <source>
        <dbReference type="ARBA" id="ARBA00010565"/>
    </source>
</evidence>
<accession>A0A1D1UN96</accession>
<dbReference type="EMBL" id="BDGG01000002">
    <property type="protein sequence ID" value="GAU91174.1"/>
    <property type="molecule type" value="Genomic_DNA"/>
</dbReference>
<organism evidence="9 10">
    <name type="scientific">Ramazzottius varieornatus</name>
    <name type="common">Water bear</name>
    <name type="synonym">Tardigrade</name>
    <dbReference type="NCBI Taxonomy" id="947166"/>
    <lineage>
        <taxon>Eukaryota</taxon>
        <taxon>Metazoa</taxon>
        <taxon>Ecdysozoa</taxon>
        <taxon>Tardigrada</taxon>
        <taxon>Eutardigrada</taxon>
        <taxon>Parachela</taxon>
        <taxon>Hypsibioidea</taxon>
        <taxon>Ramazzottiidae</taxon>
        <taxon>Ramazzottius</taxon>
    </lineage>
</organism>
<protein>
    <recommendedName>
        <fullName evidence="5">DNA replication complex GINS protein PSF2</fullName>
    </recommendedName>
</protein>
<dbReference type="PIRSF" id="PIRSF028998">
    <property type="entry name" value="GINS_Psf2_subgr"/>
    <property type="match status" value="1"/>
</dbReference>
<evidence type="ECO:0000256" key="5">
    <source>
        <dbReference type="PIRNR" id="PIRNR028998"/>
    </source>
</evidence>
<dbReference type="GO" id="GO:0071162">
    <property type="term" value="C:CMG complex"/>
    <property type="evidence" value="ECO:0007669"/>
    <property type="project" value="UniProtKB-ARBA"/>
</dbReference>
<evidence type="ECO:0000313" key="9">
    <source>
        <dbReference type="EMBL" id="GAU91174.1"/>
    </source>
</evidence>